<dbReference type="RefSeq" id="WP_415865060.1">
    <property type="nucleotide sequence ID" value="NZ_CP134537.1"/>
</dbReference>
<name>A0ABY9XRF2_9FLAO</name>
<protein>
    <submittedName>
        <fullName evidence="1">Uncharacterized protein</fullName>
    </submittedName>
</protein>
<evidence type="ECO:0000313" key="2">
    <source>
        <dbReference type="Proteomes" id="UP001302806"/>
    </source>
</evidence>
<sequence>MNGISSISYLQIKTIYIEVDVFFSLEKKGITFRANFKNDMSFLG</sequence>
<gene>
    <name evidence="1" type="ORF">RHP51_14745</name>
</gene>
<organism evidence="1 2">
    <name type="scientific">Thalassobellus suaedae</name>
    <dbReference type="NCBI Taxonomy" id="3074124"/>
    <lineage>
        <taxon>Bacteria</taxon>
        <taxon>Pseudomonadati</taxon>
        <taxon>Bacteroidota</taxon>
        <taxon>Flavobacteriia</taxon>
        <taxon>Flavobacteriales</taxon>
        <taxon>Flavobacteriaceae</taxon>
        <taxon>Thalassobellus</taxon>
    </lineage>
</organism>
<accession>A0ABY9XRF2</accession>
<reference evidence="1 2" key="1">
    <citation type="submission" date="2023-09" db="EMBL/GenBank/DDBJ databases">
        <title>Thalassobella suaedae gen. nov., sp. nov., a marine bacterium of the family Flavobacteriaceae isolated from a halophyte Suaeda japonica.</title>
        <authorList>
            <person name="Lee S.Y."/>
            <person name="Hwang C.Y."/>
        </authorList>
    </citation>
    <scope>NUCLEOTIDE SEQUENCE [LARGE SCALE GENOMIC DNA]</scope>
    <source>
        <strain evidence="1 2">HL-DH14</strain>
    </source>
</reference>
<evidence type="ECO:0000313" key="1">
    <source>
        <dbReference type="EMBL" id="WNH08377.1"/>
    </source>
</evidence>
<proteinExistence type="predicted"/>
<dbReference type="EMBL" id="CP134537">
    <property type="protein sequence ID" value="WNH08377.1"/>
    <property type="molecule type" value="Genomic_DNA"/>
</dbReference>
<dbReference type="Proteomes" id="UP001302806">
    <property type="component" value="Chromosome"/>
</dbReference>